<evidence type="ECO:0000256" key="3">
    <source>
        <dbReference type="ARBA" id="ARBA00022839"/>
    </source>
</evidence>
<dbReference type="PANTHER" id="PTHR30231:SF4">
    <property type="entry name" value="PROTEIN NEN2"/>
    <property type="match status" value="1"/>
</dbReference>
<dbReference type="EMBL" id="RSAS01000305">
    <property type="protein sequence ID" value="RRR73944.1"/>
    <property type="molecule type" value="Genomic_DNA"/>
</dbReference>
<organism evidence="5 6">
    <name type="scientific">Candidatus Viridilinea halotolerans</name>
    <dbReference type="NCBI Taxonomy" id="2491704"/>
    <lineage>
        <taxon>Bacteria</taxon>
        <taxon>Bacillati</taxon>
        <taxon>Chloroflexota</taxon>
        <taxon>Chloroflexia</taxon>
        <taxon>Chloroflexales</taxon>
        <taxon>Chloroflexineae</taxon>
        <taxon>Oscillochloridaceae</taxon>
        <taxon>Candidatus Viridilinea</taxon>
    </lineage>
</organism>
<comment type="caution">
    <text evidence="5">The sequence shown here is derived from an EMBL/GenBank/DDBJ whole genome shotgun (WGS) entry which is preliminary data.</text>
</comment>
<keyword evidence="3 5" id="KW-0269">Exonuclease</keyword>
<dbReference type="GO" id="GO:0003677">
    <property type="term" value="F:DNA binding"/>
    <property type="evidence" value="ECO:0007669"/>
    <property type="project" value="InterPro"/>
</dbReference>
<dbReference type="Pfam" id="PF00929">
    <property type="entry name" value="RNase_T"/>
    <property type="match status" value="1"/>
</dbReference>
<dbReference type="InterPro" id="IPR006054">
    <property type="entry name" value="DnaQ"/>
</dbReference>
<keyword evidence="1" id="KW-0540">Nuclease</keyword>
<dbReference type="GO" id="GO:0003887">
    <property type="term" value="F:DNA-directed DNA polymerase activity"/>
    <property type="evidence" value="ECO:0007669"/>
    <property type="project" value="InterPro"/>
</dbReference>
<dbReference type="Gene3D" id="3.30.420.10">
    <property type="entry name" value="Ribonuclease H-like superfamily/Ribonuclease H"/>
    <property type="match status" value="1"/>
</dbReference>
<dbReference type="NCBIfam" id="TIGR00573">
    <property type="entry name" value="dnaq"/>
    <property type="match status" value="1"/>
</dbReference>
<evidence type="ECO:0000313" key="5">
    <source>
        <dbReference type="EMBL" id="RRR73944.1"/>
    </source>
</evidence>
<dbReference type="GO" id="GO:0008408">
    <property type="term" value="F:3'-5' exonuclease activity"/>
    <property type="evidence" value="ECO:0007669"/>
    <property type="project" value="TreeGrafter"/>
</dbReference>
<protein>
    <submittedName>
        <fullName evidence="5">3'-5' exonuclease</fullName>
    </submittedName>
</protein>
<keyword evidence="2" id="KW-0378">Hydrolase</keyword>
<dbReference type="CDD" id="cd06127">
    <property type="entry name" value="DEDDh"/>
    <property type="match status" value="1"/>
</dbReference>
<dbReference type="SUPFAM" id="SSF53098">
    <property type="entry name" value="Ribonuclease H-like"/>
    <property type="match status" value="1"/>
</dbReference>
<gene>
    <name evidence="5" type="ORF">EI684_08035</name>
</gene>
<evidence type="ECO:0000259" key="4">
    <source>
        <dbReference type="SMART" id="SM00479"/>
    </source>
</evidence>
<dbReference type="InterPro" id="IPR013520">
    <property type="entry name" value="Ribonucl_H"/>
</dbReference>
<dbReference type="PANTHER" id="PTHR30231">
    <property type="entry name" value="DNA POLYMERASE III SUBUNIT EPSILON"/>
    <property type="match status" value="1"/>
</dbReference>
<dbReference type="FunFam" id="3.30.420.10:FF:000045">
    <property type="entry name" value="3'-5' exonuclease DinG"/>
    <property type="match status" value="1"/>
</dbReference>
<proteinExistence type="predicted"/>
<dbReference type="InterPro" id="IPR036397">
    <property type="entry name" value="RNaseH_sf"/>
</dbReference>
<dbReference type="AlphaFoldDB" id="A0A426U2P2"/>
<dbReference type="GO" id="GO:0005829">
    <property type="term" value="C:cytosol"/>
    <property type="evidence" value="ECO:0007669"/>
    <property type="project" value="TreeGrafter"/>
</dbReference>
<dbReference type="SMART" id="SM00479">
    <property type="entry name" value="EXOIII"/>
    <property type="match status" value="1"/>
</dbReference>
<dbReference type="Proteomes" id="UP000280307">
    <property type="component" value="Unassembled WGS sequence"/>
</dbReference>
<evidence type="ECO:0000256" key="2">
    <source>
        <dbReference type="ARBA" id="ARBA00022801"/>
    </source>
</evidence>
<evidence type="ECO:0000313" key="6">
    <source>
        <dbReference type="Proteomes" id="UP000280307"/>
    </source>
</evidence>
<evidence type="ECO:0000256" key="1">
    <source>
        <dbReference type="ARBA" id="ARBA00022722"/>
    </source>
</evidence>
<name>A0A426U2P2_9CHLR</name>
<dbReference type="GO" id="GO:0006260">
    <property type="term" value="P:DNA replication"/>
    <property type="evidence" value="ECO:0007669"/>
    <property type="project" value="InterPro"/>
</dbReference>
<reference evidence="5 6" key="1">
    <citation type="submission" date="2018-12" db="EMBL/GenBank/DDBJ databases">
        <title>Genome Sequence of Candidatus Viridilinea halotolerans isolated from saline sulfide-rich spring.</title>
        <authorList>
            <person name="Grouzdev D.S."/>
            <person name="Burganskaya E.I."/>
            <person name="Krutkina M.S."/>
            <person name="Sukhacheva M.V."/>
            <person name="Gorlenko V.M."/>
        </authorList>
    </citation>
    <scope>NUCLEOTIDE SEQUENCE [LARGE SCALE GENOMIC DNA]</scope>
    <source>
        <strain evidence="5">Chok-6</strain>
    </source>
</reference>
<feature type="domain" description="Exonuclease" evidence="4">
    <location>
        <begin position="46"/>
        <end position="227"/>
    </location>
</feature>
<accession>A0A426U2P2</accession>
<dbReference type="InterPro" id="IPR012337">
    <property type="entry name" value="RNaseH-like_sf"/>
</dbReference>
<sequence>MKLNSFGRLGLAPWLPWGRKHDLPAFLRAYEAGPWPDPHKPWREARYVVLDVETSGLDERRDALLAIGLVEIEDGRVRLDRRWHTMIRPPEGLLVAASSIRIHGLMRNELSTAPTFDEILPALIERLAGRVLLVHVARIDVGFLNRALKPYGTKLRGPILDTARIAITQHQRSQRLGEVSHDMPMPAIQLRGLAGSFGLPVYGQHDALNDALTTAQVFLAQAARMDQQGKHTLKAFLKSGGV</sequence>